<evidence type="ECO:0000313" key="2">
    <source>
        <dbReference type="Proteomes" id="UP000274346"/>
    </source>
</evidence>
<dbReference type="EMBL" id="LR131271">
    <property type="protein sequence ID" value="VDR26142.1"/>
    <property type="molecule type" value="Genomic_DNA"/>
</dbReference>
<protein>
    <submittedName>
        <fullName evidence="1">Uncharacterized protein</fullName>
    </submittedName>
</protein>
<reference evidence="1 2" key="1">
    <citation type="submission" date="2018-12" db="EMBL/GenBank/DDBJ databases">
        <authorList>
            <consortium name="Pathogen Informatics"/>
        </authorList>
    </citation>
    <scope>NUCLEOTIDE SEQUENCE [LARGE SCALE GENOMIC DNA]</scope>
    <source>
        <strain evidence="1 2">NCTC13098</strain>
    </source>
</reference>
<dbReference type="Gene3D" id="3.40.190.290">
    <property type="match status" value="1"/>
</dbReference>
<dbReference type="AlphaFoldDB" id="A0A3P8KVL1"/>
<dbReference type="KEGG" id="rtg:NCTC13098_02481"/>
<gene>
    <name evidence="1" type="ORF">NCTC13098_02481</name>
</gene>
<evidence type="ECO:0000313" key="1">
    <source>
        <dbReference type="EMBL" id="VDR26142.1"/>
    </source>
</evidence>
<accession>A0A3P8KVL1</accession>
<proteinExistence type="predicted"/>
<name>A0A3P8KVL1_RAOTE</name>
<dbReference type="Proteomes" id="UP000274346">
    <property type="component" value="Chromosome"/>
</dbReference>
<sequence>MSKADRCVIRIGDIADSTLIASKIAIQTRVLCASLAYLENCLTG</sequence>
<organism evidence="1 2">
    <name type="scientific">Raoultella terrigena</name>
    <name type="common">Klebsiella terrigena</name>
    <dbReference type="NCBI Taxonomy" id="577"/>
    <lineage>
        <taxon>Bacteria</taxon>
        <taxon>Pseudomonadati</taxon>
        <taxon>Pseudomonadota</taxon>
        <taxon>Gammaproteobacteria</taxon>
        <taxon>Enterobacterales</taxon>
        <taxon>Enterobacteriaceae</taxon>
        <taxon>Klebsiella/Raoultella group</taxon>
        <taxon>Raoultella</taxon>
    </lineage>
</organism>